<protein>
    <recommendedName>
        <fullName evidence="5">ToxB-like N-terminal ascomycota domain-containing protein</fullName>
    </recommendedName>
</protein>
<evidence type="ECO:0000313" key="6">
    <source>
        <dbReference type="EMBL" id="KAF4477010.1"/>
    </source>
</evidence>
<name>A0A7J6IKX4_COLFN</name>
<dbReference type="Gene3D" id="2.10.70.110">
    <property type="match status" value="1"/>
</dbReference>
<evidence type="ECO:0000256" key="1">
    <source>
        <dbReference type="SAM" id="Coils"/>
    </source>
</evidence>
<evidence type="ECO:0000259" key="5">
    <source>
        <dbReference type="Pfam" id="PF18224"/>
    </source>
</evidence>
<dbReference type="EMBL" id="ANPB02000009">
    <property type="protein sequence ID" value="KAF4477010.1"/>
    <property type="molecule type" value="Genomic_DNA"/>
</dbReference>
<feature type="signal peptide" evidence="4">
    <location>
        <begin position="1"/>
        <end position="19"/>
    </location>
</feature>
<keyword evidence="4" id="KW-0732">Signal</keyword>
<organism evidence="6 7">
    <name type="scientific">Colletotrichum fructicola (strain Nara gc5)</name>
    <name type="common">Anthracnose fungus</name>
    <name type="synonym">Colletotrichum gloeosporioides (strain Nara gc5)</name>
    <dbReference type="NCBI Taxonomy" id="1213859"/>
    <lineage>
        <taxon>Eukaryota</taxon>
        <taxon>Fungi</taxon>
        <taxon>Dikarya</taxon>
        <taxon>Ascomycota</taxon>
        <taxon>Pezizomycotina</taxon>
        <taxon>Sordariomycetes</taxon>
        <taxon>Hypocreomycetidae</taxon>
        <taxon>Glomerellales</taxon>
        <taxon>Glomerellaceae</taxon>
        <taxon>Colletotrichum</taxon>
        <taxon>Colletotrichum gloeosporioides species complex</taxon>
    </lineage>
</organism>
<dbReference type="InParanoid" id="A0A7J6IKX4"/>
<dbReference type="RefSeq" id="XP_066007541.1">
    <property type="nucleotide sequence ID" value="XM_066153205.1"/>
</dbReference>
<feature type="coiled-coil region" evidence="1">
    <location>
        <begin position="250"/>
        <end position="318"/>
    </location>
</feature>
<sequence length="611" mass="68751">MRLAQVAASAALFAGFAFARQDACSIELLNVNQAVVDTKCIPFDTTIAMKDPTGPGGGQLYKVHVNNLCGIGLDDGQELSNGASLRKSQPGGAKPVYGRTLAGKILWLPKKEEISPSLDTDLSPGVYNHPVLIMSHAPRDDGTVRALTMTSANGRNITEDMAFHWKFREKYLPVAPTPPHTDSGLQLHLAGASSSNKAYRPAYVMTQGGPYTIHRDVLRAHQGTSLSSKSFGILVTEMGYTEEEDYLREQRVIERKKRKIEKDAEKEKRRALWDQGQAESKQKAEWKRQRQAEYKQKVEEKRQQRQVAKKEKADERMAIKIQRTAVKEREMAKVNTKLDKGLFCLMASILVAILCGEALLWYGFWLVFGFCNTSKWLDSKSTAPFSKPSMPPKPQQKRRPLEETTEPLAGKIVFVPPKNRITARLKPDLERTGYNHPGVIISSRPDGVGRVKIAMLTSFKDTPVAYVLDREEDYAHYLPIDDALHPISSIRRLKRRPESPSLRKKSYVYIGENHTIPYKALEPYGRSSRYSAGPWLCEKSVRILQSHFGEPLDDYDEDDDISCTDTSDAYSCCWALGSFDTGVRRLIFGPAYAYREITLNLTALLFIFILL</sequence>
<dbReference type="PANTHER" id="PTHR37048">
    <property type="entry name" value="QUESTIONABLE PROTEIN"/>
    <property type="match status" value="1"/>
</dbReference>
<reference evidence="6 7" key="1">
    <citation type="submission" date="2012-08" db="EMBL/GenBank/DDBJ databases">
        <authorList>
            <person name="Gan P.H.P."/>
            <person name="Ikeda K."/>
            <person name="Irieda H."/>
            <person name="Narusaka M."/>
            <person name="O'Connell R.J."/>
            <person name="Narusaka Y."/>
            <person name="Takano Y."/>
            <person name="Kubo Y."/>
            <person name="Shirasu K."/>
        </authorList>
    </citation>
    <scope>NUCLEOTIDE SEQUENCE [LARGE SCALE GENOMIC DNA]</scope>
    <source>
        <strain evidence="6 7">Nara gc5</strain>
    </source>
</reference>
<gene>
    <name evidence="6" type="ORF">CGGC5_v015104</name>
</gene>
<dbReference type="Proteomes" id="UP000011096">
    <property type="component" value="Unassembled WGS sequence"/>
</dbReference>
<proteinExistence type="predicted"/>
<dbReference type="InterPro" id="IPR041450">
    <property type="entry name" value="ToxB-like_N_ascomy"/>
</dbReference>
<keyword evidence="3" id="KW-1133">Transmembrane helix</keyword>
<keyword evidence="1" id="KW-0175">Coiled coil</keyword>
<comment type="caution">
    <text evidence="6">The sequence shown here is derived from an EMBL/GenBank/DDBJ whole genome shotgun (WGS) entry which is preliminary data.</text>
</comment>
<dbReference type="AlphaFoldDB" id="A0A7J6IKX4"/>
<keyword evidence="3" id="KW-0812">Transmembrane</keyword>
<dbReference type="Pfam" id="PF18224">
    <property type="entry name" value="ToxB_N"/>
    <property type="match status" value="1"/>
</dbReference>
<evidence type="ECO:0000256" key="3">
    <source>
        <dbReference type="SAM" id="Phobius"/>
    </source>
</evidence>
<dbReference type="GeneID" id="43611310"/>
<dbReference type="PANTHER" id="PTHR37048:SF2">
    <property type="entry name" value="QUESTIONABLE PROTEIN"/>
    <property type="match status" value="1"/>
</dbReference>
<keyword evidence="7" id="KW-1185">Reference proteome</keyword>
<dbReference type="OrthoDB" id="4839885at2759"/>
<feature type="region of interest" description="Disordered" evidence="2">
    <location>
        <begin position="381"/>
        <end position="402"/>
    </location>
</feature>
<evidence type="ECO:0000256" key="4">
    <source>
        <dbReference type="SAM" id="SignalP"/>
    </source>
</evidence>
<feature type="domain" description="ToxB-like N-terminal ascomycota" evidence="5">
    <location>
        <begin position="24"/>
        <end position="87"/>
    </location>
</feature>
<evidence type="ECO:0000313" key="7">
    <source>
        <dbReference type="Proteomes" id="UP000011096"/>
    </source>
</evidence>
<feature type="transmembrane region" description="Helical" evidence="3">
    <location>
        <begin position="345"/>
        <end position="371"/>
    </location>
</feature>
<keyword evidence="3" id="KW-0472">Membrane</keyword>
<reference evidence="6 7" key="2">
    <citation type="submission" date="2020-04" db="EMBL/GenBank/DDBJ databases">
        <title>Genome sequencing and assembly of multiple isolates from the Colletotrichum gloeosporioides species complex.</title>
        <authorList>
            <person name="Gan P."/>
            <person name="Shirasu K."/>
        </authorList>
    </citation>
    <scope>NUCLEOTIDE SEQUENCE [LARGE SCALE GENOMIC DNA]</scope>
    <source>
        <strain evidence="6 7">Nara gc5</strain>
    </source>
</reference>
<evidence type="ECO:0000256" key="2">
    <source>
        <dbReference type="SAM" id="MobiDB-lite"/>
    </source>
</evidence>
<accession>A0A7J6IKX4</accession>
<feature type="chain" id="PRO_5029465287" description="ToxB-like N-terminal ascomycota domain-containing protein" evidence="4">
    <location>
        <begin position="20"/>
        <end position="611"/>
    </location>
</feature>